<dbReference type="SUPFAM" id="SSF47598">
    <property type="entry name" value="Ribbon-helix-helix"/>
    <property type="match status" value="1"/>
</dbReference>
<gene>
    <name evidence="1" type="ORF">SPIROBIBN47_210133</name>
</gene>
<reference evidence="1" key="1">
    <citation type="submission" date="2017-02" db="EMBL/GenBank/DDBJ databases">
        <authorList>
            <person name="Regsiter A."/>
            <person name="William W."/>
        </authorList>
    </citation>
    <scope>NUCLEOTIDE SEQUENCE</scope>
    <source>
        <strain evidence="1">Bib</strain>
    </source>
</reference>
<name>A0A3P3XHN2_9SPIR</name>
<evidence type="ECO:0000313" key="1">
    <source>
        <dbReference type="EMBL" id="SLM11939.1"/>
    </source>
</evidence>
<sequence>MKSITIHSIDPDLDKKISEKSKELGLSQNRTVKAILQNALQSDNKAARKEMFSDLFGKWKPEERAAFEKQIIDLEELNDSDWAK</sequence>
<accession>A0A3P3XHN2</accession>
<dbReference type="EMBL" id="FWDM01000014">
    <property type="protein sequence ID" value="SLM11939.1"/>
    <property type="molecule type" value="Genomic_DNA"/>
</dbReference>
<dbReference type="GO" id="GO:0006355">
    <property type="term" value="P:regulation of DNA-templated transcription"/>
    <property type="evidence" value="ECO:0007669"/>
    <property type="project" value="InterPro"/>
</dbReference>
<dbReference type="InterPro" id="IPR010985">
    <property type="entry name" value="Ribbon_hlx_hlx"/>
</dbReference>
<proteinExistence type="predicted"/>
<dbReference type="AlphaFoldDB" id="A0A3P3XHN2"/>
<organism evidence="1">
    <name type="scientific">uncultured spirochete</name>
    <dbReference type="NCBI Taxonomy" id="156406"/>
    <lineage>
        <taxon>Bacteria</taxon>
        <taxon>Pseudomonadati</taxon>
        <taxon>Spirochaetota</taxon>
        <taxon>Spirochaetia</taxon>
        <taxon>Spirochaetales</taxon>
        <taxon>environmental samples</taxon>
    </lineage>
</organism>
<protein>
    <submittedName>
        <fullName evidence="1">Uncharacterized protein</fullName>
    </submittedName>
</protein>